<feature type="transmembrane region" description="Helical" evidence="9">
    <location>
        <begin position="223"/>
        <end position="241"/>
    </location>
</feature>
<comment type="subcellular location">
    <subcellularLocation>
        <location evidence="1">Cell membrane</location>
        <topology evidence="1">Multi-pass membrane protein</topology>
    </subcellularLocation>
</comment>
<dbReference type="Gene3D" id="1.20.1250.20">
    <property type="entry name" value="MFS general substrate transporter like domains"/>
    <property type="match status" value="2"/>
</dbReference>
<dbReference type="PANTHER" id="PTHR23535">
    <property type="entry name" value="SUGAR EFFLUX TRANSPORTER A-RELATED"/>
    <property type="match status" value="1"/>
</dbReference>
<reference evidence="12" key="1">
    <citation type="journal article" date="2019" name="Int. J. Syst. Evol. Microbiol.">
        <title>The Global Catalogue of Microorganisms (GCM) 10K type strain sequencing project: providing services to taxonomists for standard genome sequencing and annotation.</title>
        <authorList>
            <consortium name="The Broad Institute Genomics Platform"/>
            <consortium name="The Broad Institute Genome Sequencing Center for Infectious Disease"/>
            <person name="Wu L."/>
            <person name="Ma J."/>
        </authorList>
    </citation>
    <scope>NUCLEOTIDE SEQUENCE [LARGE SCALE GENOMIC DNA]</scope>
    <source>
        <strain evidence="12">CGMCC 1.12859</strain>
    </source>
</reference>
<evidence type="ECO:0000256" key="1">
    <source>
        <dbReference type="ARBA" id="ARBA00004651"/>
    </source>
</evidence>
<sequence length="431" mass="44453">MSGGRAGRAAVGLRGLLGDGALGGLVGATGMIGVAGAMVTTSVSLFLSDKVGATPLMIGLFFAGRAVMEIASDLVVGAMSDRIGNRRSLLALCSLLSAVGALCYSAFRDYYLLFAAAAVFFGIGSACFSQLFAYTREFADNRAMDATFFNSALRSVTSLAWIVGPPLGFLLIDVRGFGTLFLTASALYLAAGALCLWRLPNLRVEQGGAAAGSPYRGIGRRSALLMTAVVLLLAVNSIYQIDIALFVTKDLHFAAGFTGVLLGVASALEIPVMMYLGSRAERFGKWRLVLVGACCAVLFFAALPNVHSAWLLVLLQLPNAVWTSIVLSIPVTILQDAMADRVGAASALYSSSFKAGILLGGATAGTVTQWAGFTDVFWACALLSAAAALLLALGRGLGHQRSAGQRGRADVQPATAAAAHPGVADAAEPAG</sequence>
<evidence type="ECO:0000256" key="6">
    <source>
        <dbReference type="ARBA" id="ARBA00022692"/>
    </source>
</evidence>
<dbReference type="Proteomes" id="UP001596435">
    <property type="component" value="Unassembled WGS sequence"/>
</dbReference>
<dbReference type="InterPro" id="IPR036259">
    <property type="entry name" value="MFS_trans_sf"/>
</dbReference>
<keyword evidence="3" id="KW-0813">Transport</keyword>
<evidence type="ECO:0000256" key="5">
    <source>
        <dbReference type="ARBA" id="ARBA00022597"/>
    </source>
</evidence>
<evidence type="ECO:0000256" key="7">
    <source>
        <dbReference type="ARBA" id="ARBA00022989"/>
    </source>
</evidence>
<evidence type="ECO:0000259" key="10">
    <source>
        <dbReference type="PROSITE" id="PS50850"/>
    </source>
</evidence>
<evidence type="ECO:0000313" key="11">
    <source>
        <dbReference type="EMBL" id="MFC7179733.1"/>
    </source>
</evidence>
<dbReference type="InterPro" id="IPR020846">
    <property type="entry name" value="MFS_dom"/>
</dbReference>
<evidence type="ECO:0000256" key="9">
    <source>
        <dbReference type="SAM" id="Phobius"/>
    </source>
</evidence>
<dbReference type="PANTHER" id="PTHR23535:SF2">
    <property type="entry name" value="SUGAR EFFLUX TRANSPORTER A-RELATED"/>
    <property type="match status" value="1"/>
</dbReference>
<dbReference type="SUPFAM" id="SSF103473">
    <property type="entry name" value="MFS general substrate transporter"/>
    <property type="match status" value="1"/>
</dbReference>
<feature type="transmembrane region" description="Helical" evidence="9">
    <location>
        <begin position="146"/>
        <end position="164"/>
    </location>
</feature>
<keyword evidence="5" id="KW-0762">Sugar transport</keyword>
<comment type="similarity">
    <text evidence="2">Belongs to the major facilitator superfamily. Set transporter family.</text>
</comment>
<comment type="caution">
    <text evidence="11">The sequence shown here is derived from an EMBL/GenBank/DDBJ whole genome shotgun (WGS) entry which is preliminary data.</text>
</comment>
<dbReference type="PROSITE" id="PS50850">
    <property type="entry name" value="MFS"/>
    <property type="match status" value="1"/>
</dbReference>
<feature type="transmembrane region" description="Helical" evidence="9">
    <location>
        <begin position="376"/>
        <end position="398"/>
    </location>
</feature>
<keyword evidence="7 9" id="KW-1133">Transmembrane helix</keyword>
<protein>
    <submittedName>
        <fullName evidence="11">Sugar efflux transporter</fullName>
    </submittedName>
</protein>
<dbReference type="InterPro" id="IPR011701">
    <property type="entry name" value="MFS"/>
</dbReference>
<organism evidence="11 12">
    <name type="scientific">Kitasatospora paranensis</name>
    <dbReference type="NCBI Taxonomy" id="258053"/>
    <lineage>
        <taxon>Bacteria</taxon>
        <taxon>Bacillati</taxon>
        <taxon>Actinomycetota</taxon>
        <taxon>Actinomycetes</taxon>
        <taxon>Kitasatosporales</taxon>
        <taxon>Streptomycetaceae</taxon>
        <taxon>Kitasatospora</taxon>
    </lineage>
</organism>
<feature type="transmembrane region" description="Helical" evidence="9">
    <location>
        <begin position="176"/>
        <end position="197"/>
    </location>
</feature>
<keyword evidence="8 9" id="KW-0472">Membrane</keyword>
<feature type="domain" description="Major facilitator superfamily (MFS) profile" evidence="10">
    <location>
        <begin position="16"/>
        <end position="399"/>
    </location>
</feature>
<proteinExistence type="inferred from homology"/>
<feature type="transmembrane region" description="Helical" evidence="9">
    <location>
        <begin position="309"/>
        <end position="334"/>
    </location>
</feature>
<feature type="transmembrane region" description="Helical" evidence="9">
    <location>
        <begin position="346"/>
        <end position="370"/>
    </location>
</feature>
<gene>
    <name evidence="11" type="ORF">ACFQMG_09170</name>
</gene>
<dbReference type="EMBL" id="JBHTAJ010000013">
    <property type="protein sequence ID" value="MFC7179733.1"/>
    <property type="molecule type" value="Genomic_DNA"/>
</dbReference>
<dbReference type="RefSeq" id="WP_345709092.1">
    <property type="nucleotide sequence ID" value="NZ_BAABKV010000001.1"/>
</dbReference>
<dbReference type="Pfam" id="PF07690">
    <property type="entry name" value="MFS_1"/>
    <property type="match status" value="1"/>
</dbReference>
<feature type="transmembrane region" description="Helical" evidence="9">
    <location>
        <begin position="53"/>
        <end position="76"/>
    </location>
</feature>
<evidence type="ECO:0000256" key="8">
    <source>
        <dbReference type="ARBA" id="ARBA00023136"/>
    </source>
</evidence>
<feature type="transmembrane region" description="Helical" evidence="9">
    <location>
        <begin position="253"/>
        <end position="274"/>
    </location>
</feature>
<feature type="transmembrane region" description="Helical" evidence="9">
    <location>
        <begin position="113"/>
        <end position="134"/>
    </location>
</feature>
<accession>A0ABW2FRA4</accession>
<keyword evidence="12" id="KW-1185">Reference proteome</keyword>
<evidence type="ECO:0000256" key="4">
    <source>
        <dbReference type="ARBA" id="ARBA00022475"/>
    </source>
</evidence>
<evidence type="ECO:0000256" key="3">
    <source>
        <dbReference type="ARBA" id="ARBA00022448"/>
    </source>
</evidence>
<feature type="transmembrane region" description="Helical" evidence="9">
    <location>
        <begin position="88"/>
        <end position="107"/>
    </location>
</feature>
<name>A0ABW2FRA4_9ACTN</name>
<feature type="transmembrane region" description="Helical" evidence="9">
    <location>
        <begin position="286"/>
        <end position="303"/>
    </location>
</feature>
<feature type="transmembrane region" description="Helical" evidence="9">
    <location>
        <begin position="21"/>
        <end position="47"/>
    </location>
</feature>
<evidence type="ECO:0000256" key="2">
    <source>
        <dbReference type="ARBA" id="ARBA00006523"/>
    </source>
</evidence>
<evidence type="ECO:0000313" key="12">
    <source>
        <dbReference type="Proteomes" id="UP001596435"/>
    </source>
</evidence>
<keyword evidence="4" id="KW-1003">Cell membrane</keyword>
<dbReference type="CDD" id="cd17471">
    <property type="entry name" value="MFS_Set"/>
    <property type="match status" value="1"/>
</dbReference>
<keyword evidence="6 9" id="KW-0812">Transmembrane</keyword>